<dbReference type="KEGG" id="ceh:CEW89_06640"/>
<dbReference type="InterPro" id="IPR036249">
    <property type="entry name" value="Thioredoxin-like_sf"/>
</dbReference>
<name>A0A291GI77_9RHOB</name>
<dbReference type="Proteomes" id="UP000217935">
    <property type="component" value="Chromosome"/>
</dbReference>
<dbReference type="EMBL" id="CP022196">
    <property type="protein sequence ID" value="ATG49726.1"/>
    <property type="molecule type" value="Genomic_DNA"/>
</dbReference>
<accession>A0A291GI77</accession>
<dbReference type="InterPro" id="IPR010634">
    <property type="entry name" value="DUF1223"/>
</dbReference>
<dbReference type="OrthoDB" id="9808254at2"/>
<proteinExistence type="predicted"/>
<keyword evidence="2" id="KW-1185">Reference proteome</keyword>
<dbReference type="AlphaFoldDB" id="A0A291GI77"/>
<dbReference type="STRING" id="1758178.GCA_001550095_02642"/>
<sequence length="211" mass="23188">MVVELFTSQGCSSCPPADEMMRELATREGILPLSLHVDYWDYIGWRDHFAQPQFTIRQKSYAHAIGKRTIYTPQIIVQGADFLVGAKPMHLADMVMHQMSAPPAPVDLTVTREGERLSITAVPEGPLPPAMRLQVVRFDPHERVTIERGENAGQVVDYSNIVTEWRPLAEWNGLAPLAVTVDARGPESVAVILQAATPTGPGPILAASRLD</sequence>
<dbReference type="PANTHER" id="PTHR36057:SF1">
    <property type="entry name" value="LIPOPROTEIN LIPID ATTACHMENT SITE-LIKE PROTEIN, PUTATIVE (DUF1223)-RELATED"/>
    <property type="match status" value="1"/>
</dbReference>
<dbReference type="PANTHER" id="PTHR36057">
    <property type="match status" value="1"/>
</dbReference>
<gene>
    <name evidence="1" type="ORF">CEW89_06640</name>
</gene>
<dbReference type="Pfam" id="PF06764">
    <property type="entry name" value="DUF1223"/>
    <property type="match status" value="1"/>
</dbReference>
<evidence type="ECO:0000313" key="1">
    <source>
        <dbReference type="EMBL" id="ATG49726.1"/>
    </source>
</evidence>
<organism evidence="1 2">
    <name type="scientific">Celeribacter ethanolicus</name>
    <dbReference type="NCBI Taxonomy" id="1758178"/>
    <lineage>
        <taxon>Bacteria</taxon>
        <taxon>Pseudomonadati</taxon>
        <taxon>Pseudomonadota</taxon>
        <taxon>Alphaproteobacteria</taxon>
        <taxon>Rhodobacterales</taxon>
        <taxon>Roseobacteraceae</taxon>
        <taxon>Celeribacter</taxon>
    </lineage>
</organism>
<evidence type="ECO:0000313" key="2">
    <source>
        <dbReference type="Proteomes" id="UP000217935"/>
    </source>
</evidence>
<dbReference type="SUPFAM" id="SSF52833">
    <property type="entry name" value="Thioredoxin-like"/>
    <property type="match status" value="1"/>
</dbReference>
<protein>
    <submittedName>
        <fullName evidence="1">DUF1223 domain-containing protein</fullName>
    </submittedName>
</protein>
<reference evidence="1 2" key="1">
    <citation type="submission" date="2017-06" db="EMBL/GenBank/DDBJ databases">
        <title>Celeribacter sp. TSPH2 complete genome sequence.</title>
        <authorList>
            <person name="Woo J.-H."/>
            <person name="Kim H.-S."/>
        </authorList>
    </citation>
    <scope>NUCLEOTIDE SEQUENCE [LARGE SCALE GENOMIC DNA]</scope>
    <source>
        <strain evidence="1 2">TSPH2</strain>
    </source>
</reference>